<dbReference type="GO" id="GO:0008270">
    <property type="term" value="F:zinc ion binding"/>
    <property type="evidence" value="ECO:0007669"/>
    <property type="project" value="UniProtKB-KW"/>
</dbReference>
<name>A0A2B4REE9_STYPI</name>
<dbReference type="InterPro" id="IPR027370">
    <property type="entry name" value="Znf-RING_euk"/>
</dbReference>
<comment type="caution">
    <text evidence="7">The sequence shown here is derived from an EMBL/GenBank/DDBJ whole genome shotgun (WGS) entry which is preliminary data.</text>
</comment>
<dbReference type="Proteomes" id="UP000225706">
    <property type="component" value="Unassembled WGS sequence"/>
</dbReference>
<dbReference type="GO" id="GO:0032436">
    <property type="term" value="P:positive regulation of proteasomal ubiquitin-dependent protein catabolic process"/>
    <property type="evidence" value="ECO:0007669"/>
    <property type="project" value="TreeGrafter"/>
</dbReference>
<feature type="transmembrane region" description="Helical" evidence="5">
    <location>
        <begin position="524"/>
        <end position="548"/>
    </location>
</feature>
<evidence type="ECO:0000256" key="4">
    <source>
        <dbReference type="PROSITE-ProRule" id="PRU00175"/>
    </source>
</evidence>
<dbReference type="GO" id="GO:0000209">
    <property type="term" value="P:protein polyubiquitination"/>
    <property type="evidence" value="ECO:0007669"/>
    <property type="project" value="InterPro"/>
</dbReference>
<dbReference type="GO" id="GO:0031624">
    <property type="term" value="F:ubiquitin conjugating enzyme binding"/>
    <property type="evidence" value="ECO:0007669"/>
    <property type="project" value="TreeGrafter"/>
</dbReference>
<dbReference type="OrthoDB" id="2017893at2759"/>
<dbReference type="AlphaFoldDB" id="A0A2B4REE9"/>
<protein>
    <submittedName>
        <fullName evidence="7">E3 ubiquitin-protein ligase RNF180</fullName>
    </submittedName>
</protein>
<dbReference type="GO" id="GO:0042428">
    <property type="term" value="P:serotonin metabolic process"/>
    <property type="evidence" value="ECO:0007669"/>
    <property type="project" value="TreeGrafter"/>
</dbReference>
<dbReference type="EMBL" id="LSMT01000718">
    <property type="protein sequence ID" value="PFX14860.1"/>
    <property type="molecule type" value="Genomic_DNA"/>
</dbReference>
<evidence type="ECO:0000256" key="3">
    <source>
        <dbReference type="ARBA" id="ARBA00022833"/>
    </source>
</evidence>
<organism evidence="7 8">
    <name type="scientific">Stylophora pistillata</name>
    <name type="common">Smooth cauliflower coral</name>
    <dbReference type="NCBI Taxonomy" id="50429"/>
    <lineage>
        <taxon>Eukaryota</taxon>
        <taxon>Metazoa</taxon>
        <taxon>Cnidaria</taxon>
        <taxon>Anthozoa</taxon>
        <taxon>Hexacorallia</taxon>
        <taxon>Scleractinia</taxon>
        <taxon>Astrocoeniina</taxon>
        <taxon>Pocilloporidae</taxon>
        <taxon>Stylophora</taxon>
    </lineage>
</organism>
<dbReference type="PROSITE" id="PS00518">
    <property type="entry name" value="ZF_RING_1"/>
    <property type="match status" value="1"/>
</dbReference>
<evidence type="ECO:0000256" key="1">
    <source>
        <dbReference type="ARBA" id="ARBA00022723"/>
    </source>
</evidence>
<dbReference type="PROSITE" id="PS50089">
    <property type="entry name" value="ZF_RING_2"/>
    <property type="match status" value="1"/>
</dbReference>
<dbReference type="InterPro" id="IPR013083">
    <property type="entry name" value="Znf_RING/FYVE/PHD"/>
</dbReference>
<dbReference type="SMART" id="SM00184">
    <property type="entry name" value="RING"/>
    <property type="match status" value="1"/>
</dbReference>
<dbReference type="PANTHER" id="PTHR46717">
    <property type="entry name" value="E3 UBIQUITIN-PROTEIN LIGASE RNF180"/>
    <property type="match status" value="1"/>
</dbReference>
<keyword evidence="5" id="KW-0812">Transmembrane</keyword>
<evidence type="ECO:0000313" key="7">
    <source>
        <dbReference type="EMBL" id="PFX14860.1"/>
    </source>
</evidence>
<keyword evidence="1" id="KW-0479">Metal-binding</keyword>
<proteinExistence type="predicted"/>
<reference evidence="8" key="1">
    <citation type="journal article" date="2017" name="bioRxiv">
        <title>Comparative analysis of the genomes of Stylophora pistillata and Acropora digitifera provides evidence for extensive differences between species of corals.</title>
        <authorList>
            <person name="Voolstra C.R."/>
            <person name="Li Y."/>
            <person name="Liew Y.J."/>
            <person name="Baumgarten S."/>
            <person name="Zoccola D."/>
            <person name="Flot J.-F."/>
            <person name="Tambutte S."/>
            <person name="Allemand D."/>
            <person name="Aranda M."/>
        </authorList>
    </citation>
    <scope>NUCLEOTIDE SEQUENCE [LARGE SCALE GENOMIC DNA]</scope>
</reference>
<keyword evidence="3" id="KW-0862">Zinc</keyword>
<dbReference type="GO" id="GO:0042415">
    <property type="term" value="P:norepinephrine metabolic process"/>
    <property type="evidence" value="ECO:0007669"/>
    <property type="project" value="TreeGrafter"/>
</dbReference>
<dbReference type="Pfam" id="PF13445">
    <property type="entry name" value="zf-RING_UBOX"/>
    <property type="match status" value="1"/>
</dbReference>
<keyword evidence="5" id="KW-1133">Transmembrane helix</keyword>
<evidence type="ECO:0000313" key="8">
    <source>
        <dbReference type="Proteomes" id="UP000225706"/>
    </source>
</evidence>
<dbReference type="GO" id="GO:0005789">
    <property type="term" value="C:endoplasmic reticulum membrane"/>
    <property type="evidence" value="ECO:0007669"/>
    <property type="project" value="TreeGrafter"/>
</dbReference>
<evidence type="ECO:0000259" key="6">
    <source>
        <dbReference type="PROSITE" id="PS50089"/>
    </source>
</evidence>
<dbReference type="InterPro" id="IPR001841">
    <property type="entry name" value="Znf_RING"/>
</dbReference>
<dbReference type="SUPFAM" id="SSF57850">
    <property type="entry name" value="RING/U-box"/>
    <property type="match status" value="1"/>
</dbReference>
<accession>A0A2B4REE9</accession>
<evidence type="ECO:0000256" key="2">
    <source>
        <dbReference type="ARBA" id="ARBA00022771"/>
    </source>
</evidence>
<keyword evidence="8" id="KW-1185">Reference proteome</keyword>
<feature type="domain" description="RING-type" evidence="6">
    <location>
        <begin position="421"/>
        <end position="464"/>
    </location>
</feature>
<dbReference type="InterPro" id="IPR017907">
    <property type="entry name" value="Znf_RING_CS"/>
</dbReference>
<dbReference type="InterPro" id="IPR033263">
    <property type="entry name" value="RNF180"/>
</dbReference>
<sequence length="560" mass="63723">MDEVSSFRCRKCRMNLFSSAQLASHKDQREEDGPGTGQKDLFSHEKCSSWFLEDEEMLPWVHDSVEEAQWTEGKLYCPKCKSRIGAFDFIHGIHCNCGKFIIPAVWIQKSRVDLIFPTSQITNLDIRNPTVLLPFDQSTRNSFDKNEEPQQNKAKSCVGNISQFDYTDPRANTDITQIESSSGFSVDTNGRLVDSEGKGEHTVDIKHCDDKETPTSHSTSNVTMENIPKSLRILACECVISESDVATCSVQQDICSNAFHQAELCPIHNCQQCCSIRLHGNHSGSTEAETSSATIHNETQRLLPLHTCRFGFAQHSDCSKVTVLKSNTRGANDIIDNGETYMYVQRSRRKRKGRHQISVEDSNLPDILTDQRGAEKPSICHFSDQMTYYSCLHVDEGSSEPSYKTLENKTTFVEIQDHHCCAVCLDLLYEPFKCSCDHVFCDPCLRQLNFRTSNRGSIRCPLCRQIVEQLTPATELRNEIRRTYDPQLLRKRDKVERRAAYRKWPLPANHGPLRRNMSRTRRSVTLPCIIYAFLIGASMYMLLLMALLSNLTANNVISMY</sequence>
<evidence type="ECO:0000256" key="5">
    <source>
        <dbReference type="SAM" id="Phobius"/>
    </source>
</evidence>
<keyword evidence="2 4" id="KW-0863">Zinc-finger</keyword>
<dbReference type="Gene3D" id="3.30.40.10">
    <property type="entry name" value="Zinc/RING finger domain, C3HC4 (zinc finger)"/>
    <property type="match status" value="1"/>
</dbReference>
<dbReference type="PANTHER" id="PTHR46717:SF1">
    <property type="entry name" value="E3 UBIQUITIN-PROTEIN LIGASE RNF180"/>
    <property type="match status" value="1"/>
</dbReference>
<gene>
    <name evidence="7" type="primary">Rnf180</name>
    <name evidence="7" type="ORF">AWC38_SpisGene20954</name>
</gene>
<dbReference type="GO" id="GO:0061630">
    <property type="term" value="F:ubiquitin protein ligase activity"/>
    <property type="evidence" value="ECO:0007669"/>
    <property type="project" value="InterPro"/>
</dbReference>
<keyword evidence="5" id="KW-0472">Membrane</keyword>